<sequence length="311" mass="32883">MNAVAAADRARRHTRYFLQWARSASPVHLAAEVDMSAIEAHRSAARAAGTRSSVAGWLVWAASRVMAAHPEANAAAAGLVAPRTVRYDAVHVKLAMDRMTPQGRCVRTAVLHHADRLEFDAIQQFVDRCRDGGEDASASGDRIRLLGRLPAPVGRLAFRTAMARTARRPELLGSVAVSSLGNHRADTFHAYGGTAVTLNAGRIAQRPVVRQGQVVAAPVMRLGMTFDHRVIDGAAAADVLDDLVHLLEGCDAVSAGGWHAPQLRPVGHRTAPGGDGPGRALAAGPRRPAGPGQRDRSRAAEGLDPRRPGGA</sequence>
<feature type="domain" description="2-oxoacid dehydrogenase acyltransferase catalytic" evidence="5">
    <location>
        <begin position="175"/>
        <end position="249"/>
    </location>
</feature>
<evidence type="ECO:0000256" key="3">
    <source>
        <dbReference type="ARBA" id="ARBA00023315"/>
    </source>
</evidence>
<keyword evidence="3" id="KW-0012">Acyltransferase</keyword>
<accession>A0ABT1Q2X5</accession>
<dbReference type="SUPFAM" id="SSF52777">
    <property type="entry name" value="CoA-dependent acyltransferases"/>
    <property type="match status" value="1"/>
</dbReference>
<gene>
    <name evidence="6" type="ORF">NGB36_27825</name>
</gene>
<feature type="compositionally biased region" description="Low complexity" evidence="4">
    <location>
        <begin position="278"/>
        <end position="292"/>
    </location>
</feature>
<dbReference type="Pfam" id="PF00198">
    <property type="entry name" value="2-oxoacid_dh"/>
    <property type="match status" value="2"/>
</dbReference>
<feature type="domain" description="2-oxoacid dehydrogenase acyltransferase catalytic" evidence="5">
    <location>
        <begin position="21"/>
        <end position="130"/>
    </location>
</feature>
<reference evidence="6" key="1">
    <citation type="submission" date="2022-06" db="EMBL/GenBank/DDBJ databases">
        <title>Draft genome sequence of Streptomyces sp. RB6PN25 isolated from peat swamp forest in Thailand.</title>
        <authorList>
            <person name="Duangmal K."/>
            <person name="Klaysubun C."/>
        </authorList>
    </citation>
    <scope>NUCLEOTIDE SEQUENCE</scope>
    <source>
        <strain evidence="6">RB6PN25</strain>
    </source>
</reference>
<evidence type="ECO:0000313" key="6">
    <source>
        <dbReference type="EMBL" id="MCQ4084284.1"/>
    </source>
</evidence>
<comment type="caution">
    <text evidence="6">The sequence shown here is derived from an EMBL/GenBank/DDBJ whole genome shotgun (WGS) entry which is preliminary data.</text>
</comment>
<dbReference type="InterPro" id="IPR001078">
    <property type="entry name" value="2-oxoacid_DH_actylTfrase"/>
</dbReference>
<proteinExistence type="predicted"/>
<dbReference type="Proteomes" id="UP001057702">
    <property type="component" value="Unassembled WGS sequence"/>
</dbReference>
<evidence type="ECO:0000259" key="5">
    <source>
        <dbReference type="Pfam" id="PF00198"/>
    </source>
</evidence>
<keyword evidence="7" id="KW-1185">Reference proteome</keyword>
<evidence type="ECO:0000256" key="2">
    <source>
        <dbReference type="ARBA" id="ARBA00022679"/>
    </source>
</evidence>
<evidence type="ECO:0000313" key="7">
    <source>
        <dbReference type="Proteomes" id="UP001057702"/>
    </source>
</evidence>
<dbReference type="Gene3D" id="3.30.559.10">
    <property type="entry name" value="Chloramphenicol acetyltransferase-like domain"/>
    <property type="match status" value="1"/>
</dbReference>
<dbReference type="PANTHER" id="PTHR43178:SF5">
    <property type="entry name" value="LIPOAMIDE ACYLTRANSFERASE COMPONENT OF BRANCHED-CHAIN ALPHA-KETO ACID DEHYDROGENASE COMPLEX, MITOCHONDRIAL"/>
    <property type="match status" value="1"/>
</dbReference>
<evidence type="ECO:0000256" key="1">
    <source>
        <dbReference type="ARBA" id="ARBA00001938"/>
    </source>
</evidence>
<dbReference type="EMBL" id="JANFNG010000032">
    <property type="protein sequence ID" value="MCQ4084284.1"/>
    <property type="molecule type" value="Genomic_DNA"/>
</dbReference>
<dbReference type="RefSeq" id="WP_255923340.1">
    <property type="nucleotide sequence ID" value="NZ_JANFNG010000032.1"/>
</dbReference>
<feature type="region of interest" description="Disordered" evidence="4">
    <location>
        <begin position="257"/>
        <end position="311"/>
    </location>
</feature>
<feature type="compositionally biased region" description="Basic and acidic residues" evidence="4">
    <location>
        <begin position="293"/>
        <end position="311"/>
    </location>
</feature>
<organism evidence="6 7">
    <name type="scientific">Streptomyces humicola</name>
    <dbReference type="NCBI Taxonomy" id="2953240"/>
    <lineage>
        <taxon>Bacteria</taxon>
        <taxon>Bacillati</taxon>
        <taxon>Actinomycetota</taxon>
        <taxon>Actinomycetes</taxon>
        <taxon>Kitasatosporales</taxon>
        <taxon>Streptomycetaceae</taxon>
        <taxon>Streptomyces</taxon>
    </lineage>
</organism>
<protein>
    <submittedName>
        <fullName evidence="6">2-oxo acid dehydrogenase subunit E2</fullName>
    </submittedName>
</protein>
<dbReference type="PANTHER" id="PTHR43178">
    <property type="entry name" value="DIHYDROLIPOAMIDE ACETYLTRANSFERASE COMPONENT OF PYRUVATE DEHYDROGENASE COMPLEX"/>
    <property type="match status" value="1"/>
</dbReference>
<dbReference type="InterPro" id="IPR050743">
    <property type="entry name" value="2-oxoacid_DH_E2_comp"/>
</dbReference>
<dbReference type="InterPro" id="IPR023213">
    <property type="entry name" value="CAT-like_dom_sf"/>
</dbReference>
<comment type="cofactor">
    <cofactor evidence="1">
        <name>(R)-lipoate</name>
        <dbReference type="ChEBI" id="CHEBI:83088"/>
    </cofactor>
</comment>
<name>A0ABT1Q2X5_9ACTN</name>
<keyword evidence="2" id="KW-0808">Transferase</keyword>
<evidence type="ECO:0000256" key="4">
    <source>
        <dbReference type="SAM" id="MobiDB-lite"/>
    </source>
</evidence>